<reference evidence="2 3" key="1">
    <citation type="submission" date="2018-12" db="EMBL/GenBank/DDBJ databases">
        <title>The genome sequences of strain 502.</title>
        <authorList>
            <person name="Gao J."/>
            <person name="Sun J."/>
        </authorList>
    </citation>
    <scope>NUCLEOTIDE SEQUENCE [LARGE SCALE GENOMIC DNA]</scope>
    <source>
        <strain evidence="2 3">502</strain>
    </source>
</reference>
<dbReference type="Pfam" id="PF01883">
    <property type="entry name" value="FeS_assembly_P"/>
    <property type="match status" value="1"/>
</dbReference>
<dbReference type="Proteomes" id="UP000271137">
    <property type="component" value="Unassembled WGS sequence"/>
</dbReference>
<dbReference type="InterPro" id="IPR052339">
    <property type="entry name" value="Fe-S_Maturation_MIP18"/>
</dbReference>
<dbReference type="PANTHER" id="PTHR42831">
    <property type="entry name" value="FE-S PROTEIN MATURATION AUXILIARY FACTOR YITW"/>
    <property type="match status" value="1"/>
</dbReference>
<dbReference type="SUPFAM" id="SSF117916">
    <property type="entry name" value="Fe-S cluster assembly (FSCA) domain-like"/>
    <property type="match status" value="1"/>
</dbReference>
<dbReference type="EMBL" id="RXFQ01000014">
    <property type="protein sequence ID" value="RSZ32010.1"/>
    <property type="molecule type" value="Genomic_DNA"/>
</dbReference>
<organism evidence="2 3">
    <name type="scientific">Variovorax beijingensis</name>
    <dbReference type="NCBI Taxonomy" id="2496117"/>
    <lineage>
        <taxon>Bacteria</taxon>
        <taxon>Pseudomonadati</taxon>
        <taxon>Pseudomonadota</taxon>
        <taxon>Betaproteobacteria</taxon>
        <taxon>Burkholderiales</taxon>
        <taxon>Comamonadaceae</taxon>
        <taxon>Variovorax</taxon>
    </lineage>
</organism>
<name>A0ABY0A2R8_9BURK</name>
<dbReference type="InterPro" id="IPR034904">
    <property type="entry name" value="FSCA_dom_sf"/>
</dbReference>
<proteinExistence type="predicted"/>
<dbReference type="InterPro" id="IPR002744">
    <property type="entry name" value="MIP18-like"/>
</dbReference>
<feature type="domain" description="MIP18 family-like" evidence="1">
    <location>
        <begin position="23"/>
        <end position="82"/>
    </location>
</feature>
<evidence type="ECO:0000313" key="2">
    <source>
        <dbReference type="EMBL" id="RSZ32010.1"/>
    </source>
</evidence>
<protein>
    <submittedName>
        <fullName evidence="2">Metal-sulfur cluster assembly factor</fullName>
    </submittedName>
</protein>
<dbReference type="Gene3D" id="3.30.300.130">
    <property type="entry name" value="Fe-S cluster assembly (FSCA)"/>
    <property type="match status" value="1"/>
</dbReference>
<evidence type="ECO:0000259" key="1">
    <source>
        <dbReference type="Pfam" id="PF01883"/>
    </source>
</evidence>
<dbReference type="RefSeq" id="WP_125966164.1">
    <property type="nucleotide sequence ID" value="NZ_RXFQ01000014.1"/>
</dbReference>
<gene>
    <name evidence="2" type="ORF">EJO66_22430</name>
</gene>
<sequence>MSLPADTTSFPYEGPEPLREPLAAALARVVDPEISMNIVDVGLVYGVTVDAAVAHVRLTMTSAACPVVDLIMDEAEAELDKVVPPDLLIRLELVWEPPWSPQRMSASARRFMGW</sequence>
<evidence type="ECO:0000313" key="3">
    <source>
        <dbReference type="Proteomes" id="UP000271137"/>
    </source>
</evidence>
<accession>A0ABY0A2R8</accession>
<comment type="caution">
    <text evidence="2">The sequence shown here is derived from an EMBL/GenBank/DDBJ whole genome shotgun (WGS) entry which is preliminary data.</text>
</comment>
<keyword evidence="3" id="KW-1185">Reference proteome</keyword>
<dbReference type="PANTHER" id="PTHR42831:SF1">
    <property type="entry name" value="FE-S PROTEIN MATURATION AUXILIARY FACTOR YITW"/>
    <property type="match status" value="1"/>
</dbReference>